<keyword evidence="8" id="KW-1185">Reference proteome</keyword>
<reference evidence="7" key="1">
    <citation type="submission" date="2020-11" db="EMBL/GenBank/DDBJ databases">
        <authorList>
            <consortium name="DOE Joint Genome Institute"/>
            <person name="Ahrendt S."/>
            <person name="Riley R."/>
            <person name="Andreopoulos W."/>
            <person name="Labutti K."/>
            <person name="Pangilinan J."/>
            <person name="Ruiz-Duenas F.J."/>
            <person name="Barrasa J.M."/>
            <person name="Sanchez-Garcia M."/>
            <person name="Camarero S."/>
            <person name="Miyauchi S."/>
            <person name="Serrano A."/>
            <person name="Linde D."/>
            <person name="Babiker R."/>
            <person name="Drula E."/>
            <person name="Ayuso-Fernandez I."/>
            <person name="Pacheco R."/>
            <person name="Padilla G."/>
            <person name="Ferreira P."/>
            <person name="Barriuso J."/>
            <person name="Kellner H."/>
            <person name="Castanera R."/>
            <person name="Alfaro M."/>
            <person name="Ramirez L."/>
            <person name="Pisabarro A.G."/>
            <person name="Kuo A."/>
            <person name="Tritt A."/>
            <person name="Lipzen A."/>
            <person name="He G."/>
            <person name="Yan M."/>
            <person name="Ng V."/>
            <person name="Cullen D."/>
            <person name="Martin F."/>
            <person name="Rosso M.-N."/>
            <person name="Henrissat B."/>
            <person name="Hibbett D."/>
            <person name="Martinez A.T."/>
            <person name="Grigoriev I.V."/>
        </authorList>
    </citation>
    <scope>NUCLEOTIDE SEQUENCE</scope>
    <source>
        <strain evidence="7">CBS 247.69</strain>
    </source>
</reference>
<evidence type="ECO:0000256" key="3">
    <source>
        <dbReference type="ARBA" id="ARBA00023242"/>
    </source>
</evidence>
<dbReference type="GO" id="GO:0005634">
    <property type="term" value="C:nucleus"/>
    <property type="evidence" value="ECO:0007669"/>
    <property type="project" value="UniProtKB-SubCell"/>
</dbReference>
<sequence>MRAENGKDKEGAQKARRKPGRVPTSCAECRRLKLRCDKNVPCEKCVSRGCGSICPDGSLTPGKGNRLVLANTEELHDRIEQLCIRVRELENALRTLQDSVSQEPHPLLRTGSLQPQTPSHAPRTEAPSLPPSLPPTRPPTSPQSPPEPVENADLTSTKNDDDGFVDAFGTLTLGRSGDCGFLGKTARAEYLIRALAQPRFRKNNIPSRLSKRAVEPAFPEPEIADHELGREVFSMLPPLSEAIHLCEIYQEYGKYLYTPVPQAELFDEILMLVYRADSFESISCYHSLSLLFIVFAMGCLFDPERQPYSVEAQEYYHIARTALGFSPHTSRISIQALIHLAQYLEFSDWDSMGSNTAWAHIGHAVRLGHSIGLHLNSARWKLSSDNVQRRSRVFWQLFYLDTWASFNFGRPPTISSSFTDCPFPVDSEEVVDADGQKQMSFHSWNWKYTVLLHSVMSTAFGPKPPNYSVILSLDRSVRDFPVPVSWRPSCETPDASVPIHLVMQRWFILSSKESTLLNLHRAHFAQALQERPTDLAKHRYTPSVIAIYRSAWRLIEGLRWTWQNVPRPFSRLNLAWSQALSAAVVMCLLVTRAPTSNMTPSALAELGVLLQLFQDASPNSRSAANLLDSIRTLHQKAHQMMDRTCSQGTSTITPVELDRLGGKTHLLTELGAPGSGDCGGPPDSFTVTGIPQDHYPDINVDTMHPTIVQDMRCFDMGAPTFNNFFDFPTAHHPQPVPDIQVADNNFYPEATFHSYQSAPPPPLTQVQNHTHGHTHMFDQSPPILDSAWQSFAEQLGF</sequence>
<dbReference type="PANTHER" id="PTHR31001">
    <property type="entry name" value="UNCHARACTERIZED TRANSCRIPTIONAL REGULATORY PROTEIN"/>
    <property type="match status" value="1"/>
</dbReference>
<dbReference type="InterPro" id="IPR007219">
    <property type="entry name" value="XnlR_reg_dom"/>
</dbReference>
<dbReference type="GO" id="GO:0006351">
    <property type="term" value="P:DNA-templated transcription"/>
    <property type="evidence" value="ECO:0007669"/>
    <property type="project" value="InterPro"/>
</dbReference>
<keyword evidence="3" id="KW-0539">Nucleus</keyword>
<evidence type="ECO:0000256" key="1">
    <source>
        <dbReference type="ARBA" id="ARBA00004123"/>
    </source>
</evidence>
<dbReference type="GO" id="GO:0003677">
    <property type="term" value="F:DNA binding"/>
    <property type="evidence" value="ECO:0007669"/>
    <property type="project" value="InterPro"/>
</dbReference>
<evidence type="ECO:0000256" key="2">
    <source>
        <dbReference type="ARBA" id="ARBA00022723"/>
    </source>
</evidence>
<feature type="compositionally biased region" description="Basic and acidic residues" evidence="5">
    <location>
        <begin position="1"/>
        <end position="13"/>
    </location>
</feature>
<dbReference type="CDD" id="cd00067">
    <property type="entry name" value="GAL4"/>
    <property type="match status" value="1"/>
</dbReference>
<evidence type="ECO:0000256" key="4">
    <source>
        <dbReference type="SAM" id="Coils"/>
    </source>
</evidence>
<dbReference type="GO" id="GO:0008270">
    <property type="term" value="F:zinc ion binding"/>
    <property type="evidence" value="ECO:0007669"/>
    <property type="project" value="InterPro"/>
</dbReference>
<feature type="domain" description="Zn(2)-C6 fungal-type" evidence="6">
    <location>
        <begin position="25"/>
        <end position="54"/>
    </location>
</feature>
<name>A0A9P5Y6A6_9AGAR</name>
<evidence type="ECO:0000256" key="5">
    <source>
        <dbReference type="SAM" id="MobiDB-lite"/>
    </source>
</evidence>
<gene>
    <name evidence="7" type="ORF">BDZ94DRAFT_1262566</name>
</gene>
<dbReference type="InterPro" id="IPR001138">
    <property type="entry name" value="Zn2Cys6_DnaBD"/>
</dbReference>
<dbReference type="PANTHER" id="PTHR31001:SF56">
    <property type="entry name" value="ZN(2)-C6 FUNGAL-TYPE DOMAIN-CONTAINING PROTEIN"/>
    <property type="match status" value="1"/>
</dbReference>
<feature type="region of interest" description="Disordered" evidence="5">
    <location>
        <begin position="100"/>
        <end position="161"/>
    </location>
</feature>
<dbReference type="Proteomes" id="UP000807353">
    <property type="component" value="Unassembled WGS sequence"/>
</dbReference>
<keyword evidence="4" id="KW-0175">Coiled coil</keyword>
<feature type="region of interest" description="Disordered" evidence="5">
    <location>
        <begin position="1"/>
        <end position="20"/>
    </location>
</feature>
<dbReference type="InterPro" id="IPR036864">
    <property type="entry name" value="Zn2-C6_fun-type_DNA-bd_sf"/>
</dbReference>
<dbReference type="PROSITE" id="PS00463">
    <property type="entry name" value="ZN2_CY6_FUNGAL_1"/>
    <property type="match status" value="1"/>
</dbReference>
<dbReference type="EMBL" id="MU150277">
    <property type="protein sequence ID" value="KAF9461945.1"/>
    <property type="molecule type" value="Genomic_DNA"/>
</dbReference>
<dbReference type="Pfam" id="PF04082">
    <property type="entry name" value="Fungal_trans"/>
    <property type="match status" value="1"/>
</dbReference>
<dbReference type="SUPFAM" id="SSF57701">
    <property type="entry name" value="Zn2/Cys6 DNA-binding domain"/>
    <property type="match status" value="1"/>
</dbReference>
<dbReference type="SMART" id="SM00906">
    <property type="entry name" value="Fungal_trans"/>
    <property type="match status" value="1"/>
</dbReference>
<evidence type="ECO:0000259" key="6">
    <source>
        <dbReference type="PROSITE" id="PS50048"/>
    </source>
</evidence>
<protein>
    <submittedName>
        <fullName evidence="7">Fungal-specific transcription factor domain-containing protein</fullName>
    </submittedName>
</protein>
<comment type="caution">
    <text evidence="7">The sequence shown here is derived from an EMBL/GenBank/DDBJ whole genome shotgun (WGS) entry which is preliminary data.</text>
</comment>
<dbReference type="OrthoDB" id="424974at2759"/>
<dbReference type="AlphaFoldDB" id="A0A9P5Y6A6"/>
<proteinExistence type="predicted"/>
<feature type="coiled-coil region" evidence="4">
    <location>
        <begin position="72"/>
        <end position="99"/>
    </location>
</feature>
<feature type="compositionally biased region" description="Pro residues" evidence="5">
    <location>
        <begin position="128"/>
        <end position="148"/>
    </location>
</feature>
<dbReference type="Gene3D" id="4.10.240.10">
    <property type="entry name" value="Zn(2)-C6 fungal-type DNA-binding domain"/>
    <property type="match status" value="1"/>
</dbReference>
<organism evidence="7 8">
    <name type="scientific">Collybia nuda</name>
    <dbReference type="NCBI Taxonomy" id="64659"/>
    <lineage>
        <taxon>Eukaryota</taxon>
        <taxon>Fungi</taxon>
        <taxon>Dikarya</taxon>
        <taxon>Basidiomycota</taxon>
        <taxon>Agaricomycotina</taxon>
        <taxon>Agaricomycetes</taxon>
        <taxon>Agaricomycetidae</taxon>
        <taxon>Agaricales</taxon>
        <taxon>Tricholomatineae</taxon>
        <taxon>Clitocybaceae</taxon>
        <taxon>Collybia</taxon>
    </lineage>
</organism>
<evidence type="ECO:0000313" key="7">
    <source>
        <dbReference type="EMBL" id="KAF9461945.1"/>
    </source>
</evidence>
<accession>A0A9P5Y6A6</accession>
<dbReference type="PROSITE" id="PS50048">
    <property type="entry name" value="ZN2_CY6_FUNGAL_2"/>
    <property type="match status" value="1"/>
</dbReference>
<comment type="subcellular location">
    <subcellularLocation>
        <location evidence="1">Nucleus</location>
    </subcellularLocation>
</comment>
<dbReference type="InterPro" id="IPR050613">
    <property type="entry name" value="Sec_Metabolite_Reg"/>
</dbReference>
<evidence type="ECO:0000313" key="8">
    <source>
        <dbReference type="Proteomes" id="UP000807353"/>
    </source>
</evidence>
<keyword evidence="2" id="KW-0479">Metal-binding</keyword>
<dbReference type="CDD" id="cd12148">
    <property type="entry name" value="fungal_TF_MHR"/>
    <property type="match status" value="1"/>
</dbReference>
<dbReference type="SMART" id="SM00066">
    <property type="entry name" value="GAL4"/>
    <property type="match status" value="1"/>
</dbReference>
<dbReference type="GO" id="GO:0000981">
    <property type="term" value="F:DNA-binding transcription factor activity, RNA polymerase II-specific"/>
    <property type="evidence" value="ECO:0007669"/>
    <property type="project" value="InterPro"/>
</dbReference>